<evidence type="ECO:0000313" key="6">
    <source>
        <dbReference type="Proteomes" id="UP000828390"/>
    </source>
</evidence>
<comment type="subcellular location">
    <subcellularLocation>
        <location evidence="1">Membrane</location>
        <topology evidence="1">Multi-pass membrane protein</topology>
    </subcellularLocation>
</comment>
<evidence type="ECO:0000313" key="5">
    <source>
        <dbReference type="EMBL" id="KAH3754018.1"/>
    </source>
</evidence>
<dbReference type="PANTHER" id="PTHR22914:SF42">
    <property type="entry name" value="CHITIN SYNTHASE"/>
    <property type="match status" value="1"/>
</dbReference>
<feature type="transmembrane region" description="Helical" evidence="4">
    <location>
        <begin position="135"/>
        <end position="153"/>
    </location>
</feature>
<dbReference type="EMBL" id="JAIWYP010000010">
    <property type="protein sequence ID" value="KAH3754018.1"/>
    <property type="molecule type" value="Genomic_DNA"/>
</dbReference>
<accession>A0A9D4DRQ4</accession>
<keyword evidence="3 4" id="KW-0472">Membrane</keyword>
<organism evidence="5 6">
    <name type="scientific">Dreissena polymorpha</name>
    <name type="common">Zebra mussel</name>
    <name type="synonym">Mytilus polymorpha</name>
    <dbReference type="NCBI Taxonomy" id="45954"/>
    <lineage>
        <taxon>Eukaryota</taxon>
        <taxon>Metazoa</taxon>
        <taxon>Spiralia</taxon>
        <taxon>Lophotrochozoa</taxon>
        <taxon>Mollusca</taxon>
        <taxon>Bivalvia</taxon>
        <taxon>Autobranchia</taxon>
        <taxon>Heteroconchia</taxon>
        <taxon>Euheterodonta</taxon>
        <taxon>Imparidentia</taxon>
        <taxon>Neoheterodontei</taxon>
        <taxon>Myida</taxon>
        <taxon>Dreissenoidea</taxon>
        <taxon>Dreissenidae</taxon>
        <taxon>Dreissena</taxon>
    </lineage>
</organism>
<feature type="transmembrane region" description="Helical" evidence="4">
    <location>
        <begin position="60"/>
        <end position="81"/>
    </location>
</feature>
<comment type="caution">
    <text evidence="5">The sequence shown here is derived from an EMBL/GenBank/DDBJ whole genome shotgun (WGS) entry which is preliminary data.</text>
</comment>
<name>A0A9D4DRQ4_DREPO</name>
<keyword evidence="2 4" id="KW-0812">Transmembrane</keyword>
<dbReference type="AlphaFoldDB" id="A0A9D4DRQ4"/>
<gene>
    <name evidence="5" type="ORF">DPMN_188676</name>
</gene>
<dbReference type="GO" id="GO:0016020">
    <property type="term" value="C:membrane"/>
    <property type="evidence" value="ECO:0007669"/>
    <property type="project" value="UniProtKB-SubCell"/>
</dbReference>
<evidence type="ECO:0000256" key="2">
    <source>
        <dbReference type="ARBA" id="ARBA00022692"/>
    </source>
</evidence>
<proteinExistence type="predicted"/>
<dbReference type="PANTHER" id="PTHR22914">
    <property type="entry name" value="CHITIN SYNTHASE"/>
    <property type="match status" value="1"/>
</dbReference>
<dbReference type="GO" id="GO:0006031">
    <property type="term" value="P:chitin biosynthetic process"/>
    <property type="evidence" value="ECO:0007669"/>
    <property type="project" value="TreeGrafter"/>
</dbReference>
<sequence length="180" mass="20489">MANILDLLMDFKNVTKRNNDISMLYVCYQMLLMVSSILTPGTIFLMVLGAINMAYPQLSLYWALVLNLIPVAVFILLCFVAKSDTQVSSLITISRTLFLIIRTFEVLTLVPFVIFSFVSKSNTQLSSLTKITRTLFLIIRKYLVFQIISSLYGQRFCGRCLTHLCLVDSPILLNWINAKN</sequence>
<evidence type="ECO:0000256" key="4">
    <source>
        <dbReference type="SAM" id="Phobius"/>
    </source>
</evidence>
<keyword evidence="4" id="KW-1133">Transmembrane helix</keyword>
<feature type="transmembrane region" description="Helical" evidence="4">
    <location>
        <begin position="93"/>
        <end position="115"/>
    </location>
</feature>
<reference evidence="5" key="1">
    <citation type="journal article" date="2019" name="bioRxiv">
        <title>The Genome of the Zebra Mussel, Dreissena polymorpha: A Resource for Invasive Species Research.</title>
        <authorList>
            <person name="McCartney M.A."/>
            <person name="Auch B."/>
            <person name="Kono T."/>
            <person name="Mallez S."/>
            <person name="Zhang Y."/>
            <person name="Obille A."/>
            <person name="Becker A."/>
            <person name="Abrahante J.E."/>
            <person name="Garbe J."/>
            <person name="Badalamenti J.P."/>
            <person name="Herman A."/>
            <person name="Mangelson H."/>
            <person name="Liachko I."/>
            <person name="Sullivan S."/>
            <person name="Sone E.D."/>
            <person name="Koren S."/>
            <person name="Silverstein K.A.T."/>
            <person name="Beckman K.B."/>
            <person name="Gohl D.M."/>
        </authorList>
    </citation>
    <scope>NUCLEOTIDE SEQUENCE</scope>
    <source>
        <strain evidence="5">Duluth1</strain>
        <tissue evidence="5">Whole animal</tissue>
    </source>
</reference>
<protein>
    <submittedName>
        <fullName evidence="5">Uncharacterized protein</fullName>
    </submittedName>
</protein>
<dbReference type="Proteomes" id="UP000828390">
    <property type="component" value="Unassembled WGS sequence"/>
</dbReference>
<dbReference type="GO" id="GO:0071944">
    <property type="term" value="C:cell periphery"/>
    <property type="evidence" value="ECO:0007669"/>
    <property type="project" value="TreeGrafter"/>
</dbReference>
<feature type="transmembrane region" description="Helical" evidence="4">
    <location>
        <begin position="21"/>
        <end position="48"/>
    </location>
</feature>
<reference evidence="5" key="2">
    <citation type="submission" date="2020-11" db="EMBL/GenBank/DDBJ databases">
        <authorList>
            <person name="McCartney M.A."/>
            <person name="Auch B."/>
            <person name="Kono T."/>
            <person name="Mallez S."/>
            <person name="Becker A."/>
            <person name="Gohl D.M."/>
            <person name="Silverstein K.A.T."/>
            <person name="Koren S."/>
            <person name="Bechman K.B."/>
            <person name="Herman A."/>
            <person name="Abrahante J.E."/>
            <person name="Garbe J."/>
        </authorList>
    </citation>
    <scope>NUCLEOTIDE SEQUENCE</scope>
    <source>
        <strain evidence="5">Duluth1</strain>
        <tissue evidence="5">Whole animal</tissue>
    </source>
</reference>
<evidence type="ECO:0000256" key="3">
    <source>
        <dbReference type="ARBA" id="ARBA00023136"/>
    </source>
</evidence>
<dbReference type="InterPro" id="IPR004835">
    <property type="entry name" value="Chitin_synth"/>
</dbReference>
<dbReference type="GO" id="GO:0004100">
    <property type="term" value="F:chitin synthase activity"/>
    <property type="evidence" value="ECO:0007669"/>
    <property type="project" value="InterPro"/>
</dbReference>
<keyword evidence="6" id="KW-1185">Reference proteome</keyword>
<evidence type="ECO:0000256" key="1">
    <source>
        <dbReference type="ARBA" id="ARBA00004141"/>
    </source>
</evidence>